<feature type="non-terminal residue" evidence="1">
    <location>
        <position position="1"/>
    </location>
</feature>
<gene>
    <name evidence="1" type="ORF">KCG35_11665</name>
</gene>
<dbReference type="EMBL" id="JAGSOY010000024">
    <property type="protein sequence ID" value="MBU2711718.1"/>
    <property type="molecule type" value="Genomic_DNA"/>
</dbReference>
<organism evidence="1 2">
    <name type="scientific">Zooshikella harenae</name>
    <dbReference type="NCBI Taxonomy" id="2827238"/>
    <lineage>
        <taxon>Bacteria</taxon>
        <taxon>Pseudomonadati</taxon>
        <taxon>Pseudomonadota</taxon>
        <taxon>Gammaproteobacteria</taxon>
        <taxon>Oceanospirillales</taxon>
        <taxon>Zooshikellaceae</taxon>
        <taxon>Zooshikella</taxon>
    </lineage>
</organism>
<comment type="caution">
    <text evidence="1">The sequence shown here is derived from an EMBL/GenBank/DDBJ whole genome shotgun (WGS) entry which is preliminary data.</text>
</comment>
<proteinExistence type="predicted"/>
<reference evidence="1 2" key="1">
    <citation type="submission" date="2021-04" db="EMBL/GenBank/DDBJ databases">
        <authorList>
            <person name="Pira H."/>
            <person name="Risdian C."/>
            <person name="Wink J."/>
        </authorList>
    </citation>
    <scope>NUCLEOTIDE SEQUENCE [LARGE SCALE GENOMIC DNA]</scope>
    <source>
        <strain evidence="1 2">WH53</strain>
    </source>
</reference>
<evidence type="ECO:0000313" key="1">
    <source>
        <dbReference type="EMBL" id="MBU2711718.1"/>
    </source>
</evidence>
<dbReference type="Proteomes" id="UP000690515">
    <property type="component" value="Unassembled WGS sequence"/>
</dbReference>
<sequence>KCDSNSDLFEKLLEQSYVPQAFPGCITDIKAYLDFIEGRKKFNKDMIKGYGKHVIEGYGITMRLNSYTDEFLKEIIAYLNSNNFLDILKEKFEIDEFLNIETAIQKNLNKYEISPHCDTSRKALTYMVNIYTDKRCEDLSIHTHLLKFKEQYRYLSLFWETNNVDPVWVPWDWCETVKCTSSNNSITIFKPSHETLHAVKLDYDHLEFQRNQIYGNLWYEKSKKTENVPWQDLDIVNRRNVGFIRRALSKLGL</sequence>
<dbReference type="RefSeq" id="WP_215819877.1">
    <property type="nucleotide sequence ID" value="NZ_JAGSOY010000024.1"/>
</dbReference>
<protein>
    <submittedName>
        <fullName evidence="1">Uncharacterized protein</fullName>
    </submittedName>
</protein>
<accession>A0ABS5ZCX4</accession>
<name>A0ABS5ZCX4_9GAMM</name>
<evidence type="ECO:0000313" key="2">
    <source>
        <dbReference type="Proteomes" id="UP000690515"/>
    </source>
</evidence>
<keyword evidence="2" id="KW-1185">Reference proteome</keyword>